<feature type="compositionally biased region" description="Polar residues" evidence="3">
    <location>
        <begin position="97"/>
        <end position="118"/>
    </location>
</feature>
<proteinExistence type="predicted"/>
<dbReference type="GO" id="GO:0097320">
    <property type="term" value="P:plasma membrane tubulation"/>
    <property type="evidence" value="ECO:0007669"/>
    <property type="project" value="TreeGrafter"/>
</dbReference>
<dbReference type="Pfam" id="PF14604">
    <property type="entry name" value="SH3_9"/>
    <property type="match status" value="1"/>
</dbReference>
<dbReference type="GO" id="GO:0035091">
    <property type="term" value="F:phosphatidylinositol binding"/>
    <property type="evidence" value="ECO:0007669"/>
    <property type="project" value="TreeGrafter"/>
</dbReference>
<dbReference type="PANTHER" id="PTHR45827">
    <property type="entry name" value="SORTING NEXIN"/>
    <property type="match status" value="1"/>
</dbReference>
<organism evidence="5 6">
    <name type="scientific">Caenorhabditis auriculariae</name>
    <dbReference type="NCBI Taxonomy" id="2777116"/>
    <lineage>
        <taxon>Eukaryota</taxon>
        <taxon>Metazoa</taxon>
        <taxon>Ecdysozoa</taxon>
        <taxon>Nematoda</taxon>
        <taxon>Chromadorea</taxon>
        <taxon>Rhabditida</taxon>
        <taxon>Rhabditina</taxon>
        <taxon>Rhabditomorpha</taxon>
        <taxon>Rhabditoidea</taxon>
        <taxon>Rhabditidae</taxon>
        <taxon>Peloderinae</taxon>
        <taxon>Caenorhabditis</taxon>
    </lineage>
</organism>
<sequence>MSVVKAEYDFEAQPNSGEMSIASGELLTVIRSNIEGGWLEGRNSRGSVGLFPETYVVPYTPQLAQPVPPPPPPFHAATTSSTSSFSNARNLDDWGTTFGSNTTPPSTLPQIPSAQNSAADDFDDEWTDDDEEQAVSYLRIHALF</sequence>
<dbReference type="PROSITE" id="PS50002">
    <property type="entry name" value="SH3"/>
    <property type="match status" value="1"/>
</dbReference>
<keyword evidence="1 2" id="KW-0728">SH3 domain</keyword>
<evidence type="ECO:0000259" key="4">
    <source>
        <dbReference type="PROSITE" id="PS50002"/>
    </source>
</evidence>
<reference evidence="5" key="1">
    <citation type="submission" date="2020-10" db="EMBL/GenBank/DDBJ databases">
        <authorList>
            <person name="Kikuchi T."/>
        </authorList>
    </citation>
    <scope>NUCLEOTIDE SEQUENCE</scope>
    <source>
        <strain evidence="5">NKZ352</strain>
    </source>
</reference>
<evidence type="ECO:0000256" key="3">
    <source>
        <dbReference type="SAM" id="MobiDB-lite"/>
    </source>
</evidence>
<comment type="caution">
    <text evidence="5">The sequence shown here is derived from an EMBL/GenBank/DDBJ whole genome shotgun (WGS) entry which is preliminary data.</text>
</comment>
<dbReference type="GO" id="GO:0005886">
    <property type="term" value="C:plasma membrane"/>
    <property type="evidence" value="ECO:0007669"/>
    <property type="project" value="TreeGrafter"/>
</dbReference>
<feature type="compositionally biased region" description="Low complexity" evidence="3">
    <location>
        <begin position="75"/>
        <end position="88"/>
    </location>
</feature>
<gene>
    <name evidence="5" type="ORF">CAUJ_LOCUS10532</name>
</gene>
<dbReference type="SMART" id="SM00326">
    <property type="entry name" value="SH3"/>
    <property type="match status" value="1"/>
</dbReference>
<dbReference type="SUPFAM" id="SSF50044">
    <property type="entry name" value="SH3-domain"/>
    <property type="match status" value="1"/>
</dbReference>
<evidence type="ECO:0000256" key="2">
    <source>
        <dbReference type="PROSITE-ProRule" id="PRU00192"/>
    </source>
</evidence>
<keyword evidence="6" id="KW-1185">Reference proteome</keyword>
<dbReference type="Gene3D" id="2.30.30.40">
    <property type="entry name" value="SH3 Domains"/>
    <property type="match status" value="1"/>
</dbReference>
<accession>A0A8S1HDR4</accession>
<evidence type="ECO:0000256" key="1">
    <source>
        <dbReference type="ARBA" id="ARBA00022443"/>
    </source>
</evidence>
<evidence type="ECO:0000313" key="5">
    <source>
        <dbReference type="EMBL" id="CAD6194613.1"/>
    </source>
</evidence>
<dbReference type="GO" id="GO:0006897">
    <property type="term" value="P:endocytosis"/>
    <property type="evidence" value="ECO:0007669"/>
    <property type="project" value="TreeGrafter"/>
</dbReference>
<dbReference type="PANTHER" id="PTHR45827:SF1">
    <property type="entry name" value="SORTING NEXIN"/>
    <property type="match status" value="1"/>
</dbReference>
<protein>
    <recommendedName>
        <fullName evidence="4">SH3 domain-containing protein</fullName>
    </recommendedName>
</protein>
<dbReference type="GO" id="GO:0016197">
    <property type="term" value="P:endosomal transport"/>
    <property type="evidence" value="ECO:0007669"/>
    <property type="project" value="TreeGrafter"/>
</dbReference>
<dbReference type="EMBL" id="CAJGYM010000046">
    <property type="protein sequence ID" value="CAD6194613.1"/>
    <property type="molecule type" value="Genomic_DNA"/>
</dbReference>
<feature type="domain" description="SH3" evidence="4">
    <location>
        <begin position="1"/>
        <end position="61"/>
    </location>
</feature>
<dbReference type="InterPro" id="IPR036028">
    <property type="entry name" value="SH3-like_dom_sf"/>
</dbReference>
<dbReference type="GO" id="GO:0031410">
    <property type="term" value="C:cytoplasmic vesicle"/>
    <property type="evidence" value="ECO:0007669"/>
    <property type="project" value="TreeGrafter"/>
</dbReference>
<dbReference type="OrthoDB" id="10254720at2759"/>
<evidence type="ECO:0000313" key="6">
    <source>
        <dbReference type="Proteomes" id="UP000835052"/>
    </source>
</evidence>
<dbReference type="AlphaFoldDB" id="A0A8S1HDR4"/>
<dbReference type="CDD" id="cd11763">
    <property type="entry name" value="SH3_SNX9_like"/>
    <property type="match status" value="1"/>
</dbReference>
<feature type="region of interest" description="Disordered" evidence="3">
    <location>
        <begin position="62"/>
        <end position="129"/>
    </location>
</feature>
<dbReference type="InterPro" id="IPR001452">
    <property type="entry name" value="SH3_domain"/>
</dbReference>
<name>A0A8S1HDR4_9PELO</name>
<dbReference type="Proteomes" id="UP000835052">
    <property type="component" value="Unassembled WGS sequence"/>
</dbReference>
<feature type="compositionally biased region" description="Acidic residues" evidence="3">
    <location>
        <begin position="120"/>
        <end position="129"/>
    </location>
</feature>
<dbReference type="PRINTS" id="PR00452">
    <property type="entry name" value="SH3DOMAIN"/>
</dbReference>